<reference evidence="2" key="1">
    <citation type="journal article" date="2019" name="Int. J. Syst. Evol. Microbiol.">
        <title>The Global Catalogue of Microorganisms (GCM) 10K type strain sequencing project: providing services to taxonomists for standard genome sequencing and annotation.</title>
        <authorList>
            <consortium name="The Broad Institute Genomics Platform"/>
            <consortium name="The Broad Institute Genome Sequencing Center for Infectious Disease"/>
            <person name="Wu L."/>
            <person name="Ma J."/>
        </authorList>
    </citation>
    <scope>NUCLEOTIDE SEQUENCE [LARGE SCALE GENOMIC DNA]</scope>
    <source>
        <strain evidence="2">CCUG 39402</strain>
    </source>
</reference>
<dbReference type="PANTHER" id="PTHR38693:SF1">
    <property type="entry name" value="UBIQUINONE BIOSYNTHESIS ACCESSORY FACTOR UBIJ"/>
    <property type="match status" value="1"/>
</dbReference>
<dbReference type="EMBL" id="JBHSRS010000084">
    <property type="protein sequence ID" value="MFC6284775.1"/>
    <property type="molecule type" value="Genomic_DNA"/>
</dbReference>
<evidence type="ECO:0000313" key="2">
    <source>
        <dbReference type="Proteomes" id="UP001596270"/>
    </source>
</evidence>
<evidence type="ECO:0008006" key="3">
    <source>
        <dbReference type="Google" id="ProtNLM"/>
    </source>
</evidence>
<keyword evidence="2" id="KW-1185">Reference proteome</keyword>
<sequence length="192" mass="20503">MNNTSPFSFLQSIASRLQPPAWVVDEGQQRLVLFLNHVLMQEKEAQDRLARKKGNVLHVRWGVFAIDLLITPAGLFDRASPSAKPDLLVAVAADSPITVAQSVLAGKPPPVKIEGDVQLAAELGWLAENLRWDVEEDLSRVLGDIPAHALADAGRRLLEGLKQFLAMRPGAPAAASTVPAVTPAPDAGKAAT</sequence>
<proteinExistence type="predicted"/>
<protein>
    <recommendedName>
        <fullName evidence="3">Ubiquinone biosynthesis protein UbiJ</fullName>
    </recommendedName>
</protein>
<name>A0ABW1U5I3_9BURK</name>
<comment type="caution">
    <text evidence="1">The sequence shown here is derived from an EMBL/GenBank/DDBJ whole genome shotgun (WGS) entry which is preliminary data.</text>
</comment>
<evidence type="ECO:0000313" key="1">
    <source>
        <dbReference type="EMBL" id="MFC6284775.1"/>
    </source>
</evidence>
<dbReference type="PANTHER" id="PTHR38693">
    <property type="entry name" value="UBIQUINONE BIOSYNTHESIS PROTEIN UBIJ"/>
    <property type="match status" value="1"/>
</dbReference>
<dbReference type="Proteomes" id="UP001596270">
    <property type="component" value="Unassembled WGS sequence"/>
</dbReference>
<accession>A0ABW1U5I3</accession>
<organism evidence="1 2">
    <name type="scientific">Polaromonas aquatica</name>
    <dbReference type="NCBI Taxonomy" id="332657"/>
    <lineage>
        <taxon>Bacteria</taxon>
        <taxon>Pseudomonadati</taxon>
        <taxon>Pseudomonadota</taxon>
        <taxon>Betaproteobacteria</taxon>
        <taxon>Burkholderiales</taxon>
        <taxon>Comamonadaceae</taxon>
        <taxon>Polaromonas</taxon>
    </lineage>
</organism>
<gene>
    <name evidence="1" type="ORF">ACFQND_26410</name>
</gene>
<dbReference type="RefSeq" id="WP_371434948.1">
    <property type="nucleotide sequence ID" value="NZ_JBHSRS010000084.1"/>
</dbReference>
<dbReference type="InterPro" id="IPR038989">
    <property type="entry name" value="UbiJ"/>
</dbReference>